<dbReference type="Pfam" id="PF12796">
    <property type="entry name" value="Ank_2"/>
    <property type="match status" value="1"/>
</dbReference>
<dbReference type="KEGG" id="sniv:SFSGTM_04040"/>
<feature type="repeat" description="ANK" evidence="3">
    <location>
        <begin position="27"/>
        <end position="59"/>
    </location>
</feature>
<dbReference type="PANTHER" id="PTHR24198">
    <property type="entry name" value="ANKYRIN REPEAT AND PROTEIN KINASE DOMAIN-CONTAINING PROTEIN"/>
    <property type="match status" value="1"/>
</dbReference>
<evidence type="ECO:0008006" key="6">
    <source>
        <dbReference type="Google" id="ProtNLM"/>
    </source>
</evidence>
<organism evidence="4 5">
    <name type="scientific">Sulfuriferula nivalis</name>
    <dbReference type="NCBI Taxonomy" id="2675298"/>
    <lineage>
        <taxon>Bacteria</taxon>
        <taxon>Pseudomonadati</taxon>
        <taxon>Pseudomonadota</taxon>
        <taxon>Betaproteobacteria</taxon>
        <taxon>Nitrosomonadales</taxon>
        <taxon>Sulfuricellaceae</taxon>
        <taxon>Sulfuriferula</taxon>
    </lineage>
</organism>
<keyword evidence="5" id="KW-1185">Reference proteome</keyword>
<gene>
    <name evidence="4" type="ORF">SFSGTM_04040</name>
</gene>
<keyword evidence="1" id="KW-0677">Repeat</keyword>
<dbReference type="InterPro" id="IPR036770">
    <property type="entry name" value="Ankyrin_rpt-contain_sf"/>
</dbReference>
<proteinExistence type="predicted"/>
<dbReference type="Gene3D" id="1.25.40.20">
    <property type="entry name" value="Ankyrin repeat-containing domain"/>
    <property type="match status" value="2"/>
</dbReference>
<dbReference type="InterPro" id="IPR002110">
    <property type="entry name" value="Ankyrin_rpt"/>
</dbReference>
<dbReference type="PROSITE" id="PS50088">
    <property type="entry name" value="ANK_REPEAT"/>
    <property type="match status" value="3"/>
</dbReference>
<dbReference type="PROSITE" id="PS50297">
    <property type="entry name" value="ANK_REP_REGION"/>
    <property type="match status" value="3"/>
</dbReference>
<protein>
    <recommendedName>
        <fullName evidence="6">Ankyrin repeat domain-containing protein</fullName>
    </recommendedName>
</protein>
<dbReference type="SUPFAM" id="SSF48403">
    <property type="entry name" value="Ankyrin repeat"/>
    <property type="match status" value="1"/>
</dbReference>
<dbReference type="PANTHER" id="PTHR24198:SF194">
    <property type="entry name" value="INVERSIN-A"/>
    <property type="match status" value="1"/>
</dbReference>
<feature type="repeat" description="ANK" evidence="3">
    <location>
        <begin position="93"/>
        <end position="125"/>
    </location>
</feature>
<name>A0A809RDH4_9PROT</name>
<evidence type="ECO:0000256" key="2">
    <source>
        <dbReference type="ARBA" id="ARBA00023043"/>
    </source>
</evidence>
<sequence>MTLSPTLTAWLTAQGFPADNLNVTIHNNTTPLMQAARLGDLAIAAELIQSGVELNATNNDGNNALWLACFNGDPQVIELLINSGINLNNQNDNGSTCLMYASSASKTAVVEQLLQAGADTKLKSLDDFTALDVVGNLECLMMLRRA</sequence>
<dbReference type="AlphaFoldDB" id="A0A809RDH4"/>
<evidence type="ECO:0000256" key="3">
    <source>
        <dbReference type="PROSITE-ProRule" id="PRU00023"/>
    </source>
</evidence>
<accession>A0A809RDH4</accession>
<evidence type="ECO:0000313" key="4">
    <source>
        <dbReference type="EMBL" id="BBO99695.1"/>
    </source>
</evidence>
<dbReference type="SMART" id="SM00248">
    <property type="entry name" value="ANK"/>
    <property type="match status" value="3"/>
</dbReference>
<evidence type="ECO:0000313" key="5">
    <source>
        <dbReference type="Proteomes" id="UP000463939"/>
    </source>
</evidence>
<dbReference type="RefSeq" id="WP_162083709.1">
    <property type="nucleotide sequence ID" value="NZ_AP021881.1"/>
</dbReference>
<dbReference type="EMBL" id="AP021881">
    <property type="protein sequence ID" value="BBO99695.1"/>
    <property type="molecule type" value="Genomic_DNA"/>
</dbReference>
<keyword evidence="2 3" id="KW-0040">ANK repeat</keyword>
<feature type="repeat" description="ANK" evidence="3">
    <location>
        <begin position="60"/>
        <end position="92"/>
    </location>
</feature>
<dbReference type="Proteomes" id="UP000463939">
    <property type="component" value="Chromosome"/>
</dbReference>
<evidence type="ECO:0000256" key="1">
    <source>
        <dbReference type="ARBA" id="ARBA00022737"/>
    </source>
</evidence>
<reference evidence="5" key="1">
    <citation type="submission" date="2019-11" db="EMBL/GenBank/DDBJ databases">
        <title>Isolation and characterization of a novel species in the genus Sulfuriferula.</title>
        <authorList>
            <person name="Mochizuki J."/>
            <person name="Kojima H."/>
            <person name="Fukui M."/>
        </authorList>
    </citation>
    <scope>NUCLEOTIDE SEQUENCE [LARGE SCALE GENOMIC DNA]</scope>
    <source>
        <strain evidence="5">SGTM</strain>
    </source>
</reference>